<keyword evidence="2" id="KW-1185">Reference proteome</keyword>
<dbReference type="RefSeq" id="WP_101343994.1">
    <property type="nucleotide sequence ID" value="NZ_PJAI02000024.1"/>
</dbReference>
<proteinExistence type="predicted"/>
<dbReference type="InterPro" id="IPR016024">
    <property type="entry name" value="ARM-type_fold"/>
</dbReference>
<dbReference type="Proteomes" id="UP000815846">
    <property type="component" value="Unassembled WGS sequence"/>
</dbReference>
<comment type="caution">
    <text evidence="1">The sequence shown here is derived from an EMBL/GenBank/DDBJ whole genome shotgun (WGS) entry which is preliminary data.</text>
</comment>
<protein>
    <submittedName>
        <fullName evidence="1">TIGR02270 family protein</fullName>
    </submittedName>
</protein>
<sequence length="427" mass="49035">MNRTSSTLKKQENAYRDITEQFVIDASFLWLLRSIGVNQPHYYLDDLANIEKRIDANLDGLMCNFQQAWDICLEELQYEQAGETFTAAIIAFRSRDIDKIKFIVEHGSCNEETFKGLVSAMAWLPKNLNREWIDRLLYSKSLEHKYISIALCSVLRKNPGDMVKEILTREDCLSHPKLLIRTLRLVGELKLYACANLVQNQLGHESPAVIFWANWSLIMLGEHTRVLALYDAIKEESPIQFLALQTVFKILPVDKARSLISEYSTQPDLLRTMIRSIGILGDPHAIPWLLERMNNFETAKLAGESFTLITGIDLERFELVIDEPEIDQQLPNDDEADQNVALDEDENLPFPDVNKVNHTWLRYRDRYKVGSRYIMGIEVNQNTPAVVTKLNNILKQSSQRQRHSIALTLTLLNAQSPYINTKAKGQV</sequence>
<dbReference type="InterPro" id="IPR011959">
    <property type="entry name" value="CHP02270"/>
</dbReference>
<dbReference type="EMBL" id="PJAI02000024">
    <property type="protein sequence ID" value="TYK64486.1"/>
    <property type="molecule type" value="Genomic_DNA"/>
</dbReference>
<reference evidence="1 2" key="1">
    <citation type="submission" date="2019-08" db="EMBL/GenBank/DDBJ databases">
        <title>Microbe sample from Colwellia echini.</title>
        <authorList>
            <person name="Christiansen L."/>
            <person name="Pathiraja D."/>
            <person name="Schultz-Johansen M."/>
            <person name="Choi I.-G."/>
            <person name="Stougaard P."/>
        </authorList>
    </citation>
    <scope>NUCLEOTIDE SEQUENCE [LARGE SCALE GENOMIC DNA]</scope>
    <source>
        <strain evidence="1 2">A3</strain>
    </source>
</reference>
<gene>
    <name evidence="1" type="ORF">CWS31_015395</name>
</gene>
<dbReference type="NCBIfam" id="TIGR02270">
    <property type="entry name" value="TIGR02270 family protein"/>
    <property type="match status" value="1"/>
</dbReference>
<dbReference type="SUPFAM" id="SSF48371">
    <property type="entry name" value="ARM repeat"/>
    <property type="match status" value="1"/>
</dbReference>
<accession>A0ABY3MTE8</accession>
<organism evidence="1 2">
    <name type="scientific">Colwellia echini</name>
    <dbReference type="NCBI Taxonomy" id="1982103"/>
    <lineage>
        <taxon>Bacteria</taxon>
        <taxon>Pseudomonadati</taxon>
        <taxon>Pseudomonadota</taxon>
        <taxon>Gammaproteobacteria</taxon>
        <taxon>Alteromonadales</taxon>
        <taxon>Colwelliaceae</taxon>
        <taxon>Colwellia</taxon>
    </lineage>
</organism>
<evidence type="ECO:0000313" key="2">
    <source>
        <dbReference type="Proteomes" id="UP000815846"/>
    </source>
</evidence>
<evidence type="ECO:0000313" key="1">
    <source>
        <dbReference type="EMBL" id="TYK64486.1"/>
    </source>
</evidence>
<name>A0ABY3MTE8_9GAMM</name>